<dbReference type="GO" id="GO:0004563">
    <property type="term" value="F:beta-N-acetylhexosaminidase activity"/>
    <property type="evidence" value="ECO:0007669"/>
    <property type="project" value="UniProtKB-EC"/>
</dbReference>
<gene>
    <name evidence="10" type="ORF">BQ4739_LOCUS8377</name>
</gene>
<dbReference type="GO" id="GO:0030203">
    <property type="term" value="P:glycosaminoglycan metabolic process"/>
    <property type="evidence" value="ECO:0007669"/>
    <property type="project" value="TreeGrafter"/>
</dbReference>
<evidence type="ECO:0000256" key="7">
    <source>
        <dbReference type="SAM" id="MobiDB-lite"/>
    </source>
</evidence>
<dbReference type="STRING" id="3088.A0A383VT24"/>
<evidence type="ECO:0000256" key="5">
    <source>
        <dbReference type="ARBA" id="ARBA00023295"/>
    </source>
</evidence>
<dbReference type="InterPro" id="IPR015883">
    <property type="entry name" value="Glyco_hydro_20_cat"/>
</dbReference>
<accession>A0A383VT24</accession>
<feature type="domain" description="Beta-hexosaminidase bacterial type N-terminal" evidence="9">
    <location>
        <begin position="4"/>
        <end position="140"/>
    </location>
</feature>
<dbReference type="Pfam" id="PF00728">
    <property type="entry name" value="Glyco_hydro_20"/>
    <property type="match status" value="2"/>
</dbReference>
<evidence type="ECO:0000259" key="9">
    <source>
        <dbReference type="Pfam" id="PF02838"/>
    </source>
</evidence>
<dbReference type="AlphaFoldDB" id="A0A383VT24"/>
<dbReference type="SUPFAM" id="SSF51445">
    <property type="entry name" value="(Trans)glycosidases"/>
    <property type="match status" value="2"/>
</dbReference>
<dbReference type="Pfam" id="PF02838">
    <property type="entry name" value="Glyco_hydro_20b"/>
    <property type="match status" value="1"/>
</dbReference>
<evidence type="ECO:0000313" key="10">
    <source>
        <dbReference type="EMBL" id="SZX68053.1"/>
    </source>
</evidence>
<keyword evidence="4" id="KW-0378">Hydrolase</keyword>
<evidence type="ECO:0000256" key="3">
    <source>
        <dbReference type="ARBA" id="ARBA00012663"/>
    </source>
</evidence>
<feature type="active site" description="Proton donor" evidence="6">
    <location>
        <position position="401"/>
    </location>
</feature>
<comment type="catalytic activity">
    <reaction evidence="1">
        <text>Hydrolysis of terminal non-reducing N-acetyl-D-hexosamine residues in N-acetyl-beta-D-hexosaminides.</text>
        <dbReference type="EC" id="3.2.1.52"/>
    </reaction>
</comment>
<feature type="region of interest" description="Disordered" evidence="7">
    <location>
        <begin position="543"/>
        <end position="616"/>
    </location>
</feature>
<keyword evidence="11" id="KW-1185">Reference proteome</keyword>
<evidence type="ECO:0000256" key="6">
    <source>
        <dbReference type="PIRSR" id="PIRSR625705-1"/>
    </source>
</evidence>
<dbReference type="Gene3D" id="3.20.20.80">
    <property type="entry name" value="Glycosidases"/>
    <property type="match status" value="2"/>
</dbReference>
<dbReference type="InterPro" id="IPR029018">
    <property type="entry name" value="Hex-like_dom2"/>
</dbReference>
<feature type="domain" description="Glycoside hydrolase family 20 catalytic" evidence="8">
    <location>
        <begin position="143"/>
        <end position="530"/>
    </location>
</feature>
<dbReference type="InterPro" id="IPR017853">
    <property type="entry name" value="GH"/>
</dbReference>
<organism evidence="10 11">
    <name type="scientific">Tetradesmus obliquus</name>
    <name type="common">Green alga</name>
    <name type="synonym">Acutodesmus obliquus</name>
    <dbReference type="NCBI Taxonomy" id="3088"/>
    <lineage>
        <taxon>Eukaryota</taxon>
        <taxon>Viridiplantae</taxon>
        <taxon>Chlorophyta</taxon>
        <taxon>core chlorophytes</taxon>
        <taxon>Chlorophyceae</taxon>
        <taxon>CS clade</taxon>
        <taxon>Sphaeropleales</taxon>
        <taxon>Scenedesmaceae</taxon>
        <taxon>Tetradesmus</taxon>
    </lineage>
</organism>
<dbReference type="CDD" id="cd06563">
    <property type="entry name" value="GH20_chitobiase-like"/>
    <property type="match status" value="1"/>
</dbReference>
<dbReference type="Proteomes" id="UP000256970">
    <property type="component" value="Unassembled WGS sequence"/>
</dbReference>
<feature type="domain" description="Glycoside hydrolase family 20 catalytic" evidence="8">
    <location>
        <begin position="685"/>
        <end position="731"/>
    </location>
</feature>
<keyword evidence="5" id="KW-0326">Glycosidase</keyword>
<dbReference type="InterPro" id="IPR025705">
    <property type="entry name" value="Beta_hexosaminidase_sua/sub"/>
</dbReference>
<dbReference type="PANTHER" id="PTHR22600:SF57">
    <property type="entry name" value="BETA-N-ACETYLHEXOSAMINIDASE"/>
    <property type="match status" value="1"/>
</dbReference>
<feature type="compositionally biased region" description="Low complexity" evidence="7">
    <location>
        <begin position="592"/>
        <end position="611"/>
    </location>
</feature>
<dbReference type="Gene3D" id="3.30.379.10">
    <property type="entry name" value="Chitobiase/beta-hexosaminidase domain 2-like"/>
    <property type="match status" value="1"/>
</dbReference>
<evidence type="ECO:0000313" key="11">
    <source>
        <dbReference type="Proteomes" id="UP000256970"/>
    </source>
</evidence>
<dbReference type="PANTHER" id="PTHR22600">
    <property type="entry name" value="BETA-HEXOSAMINIDASE"/>
    <property type="match status" value="1"/>
</dbReference>
<proteinExistence type="inferred from homology"/>
<dbReference type="GO" id="GO:0005975">
    <property type="term" value="P:carbohydrate metabolic process"/>
    <property type="evidence" value="ECO:0007669"/>
    <property type="project" value="InterPro"/>
</dbReference>
<name>A0A383VT24_TETOB</name>
<protein>
    <recommendedName>
        <fullName evidence="3">beta-N-acetylhexosaminidase</fullName>
        <ecNumber evidence="3">3.2.1.52</ecNumber>
    </recommendedName>
</protein>
<feature type="compositionally biased region" description="Low complexity" evidence="7">
    <location>
        <begin position="218"/>
        <end position="258"/>
    </location>
</feature>
<evidence type="ECO:0000259" key="8">
    <source>
        <dbReference type="Pfam" id="PF00728"/>
    </source>
</evidence>
<dbReference type="SUPFAM" id="SSF55545">
    <property type="entry name" value="beta-N-acetylhexosaminidase-like domain"/>
    <property type="match status" value="1"/>
</dbReference>
<evidence type="ECO:0000256" key="1">
    <source>
        <dbReference type="ARBA" id="ARBA00001231"/>
    </source>
</evidence>
<dbReference type="GO" id="GO:0016020">
    <property type="term" value="C:membrane"/>
    <property type="evidence" value="ECO:0007669"/>
    <property type="project" value="TreeGrafter"/>
</dbReference>
<feature type="region of interest" description="Disordered" evidence="7">
    <location>
        <begin position="205"/>
        <end position="284"/>
    </location>
</feature>
<dbReference type="EMBL" id="FNXT01000835">
    <property type="protein sequence ID" value="SZX68053.1"/>
    <property type="molecule type" value="Genomic_DNA"/>
</dbReference>
<dbReference type="EC" id="3.2.1.52" evidence="3"/>
<comment type="similarity">
    <text evidence="2">Belongs to the glycosyl hydrolase 20 family.</text>
</comment>
<evidence type="ECO:0000256" key="4">
    <source>
        <dbReference type="ARBA" id="ARBA00022801"/>
    </source>
</evidence>
<dbReference type="InterPro" id="IPR015882">
    <property type="entry name" value="HEX_bac_N"/>
</dbReference>
<reference evidence="10 11" key="1">
    <citation type="submission" date="2016-10" db="EMBL/GenBank/DDBJ databases">
        <authorList>
            <person name="Cai Z."/>
        </authorList>
    </citation>
    <scope>NUCLEOTIDE SEQUENCE [LARGE SCALE GENOMIC DNA]</scope>
</reference>
<sequence length="762" mass="80853">MNQLNVLPYPAIVEYVGPDSLHVCTPTIQCDNANESLLQKAAYLQQALQQRFGTAATICEPNSSQQAPGTAISLQLVEQLQQLQQFRWREEGYCLACGAQGIQITALTTTGVFYGIQTLLQALQATPEGLRMPYTQVADAPRFIWRGVLLDVGRHFFPLPWVLKLLDLMALYKMNRFHWHLTEDQGWRLEVPSLPRLAEVGSVRGTPPSIIPLPSHNSSSSSATTASQQDGSSQQQQQQEQQQQMQEDSPQQQQQQQQDADEQDATDAGQQQEQREGTPPADAAAAAAAAASICRRAVPTAAAFHGGYYSSADVAAVVAYAAERGIEVVPEIELPGHCCAALAAYPNLSCTGEVTAVSTHWGIHEDVYCAGNDDVFSFLGSIFDQAAVQFPCRYVHIGGDEVPKARWQACAKCQERMRQEGLANEAELQSWFVRKVSGMLAARGRQLIGWDEILEGGLAEGATVMSWRGNVGGIIAAKSGHDVIMTPTSHCYFDYRQAPSACEPGAWYACLPLHVVYQYDPIPSPWPDAAAASPAAAAGGDEAAVHAAGDCDGGSSEAMQLESREGSGEHSSASMSHSHHQDGSGEEEGEEQQGQGPSPAAAAAAGGAASAVDEDAVMSEQDAAAAAGAVAAAGPHFPGDPPGASLTALLPAAASAAAAASNAAPASTAAVGAGSSSSSSRAAAQMLSEDEAAHILGSQANLWCEYVQDEETAEYMLLPRLAALAESVWTPVAVKDWGRFSSRLQRHLPLLQQMGYKYRPLS</sequence>
<dbReference type="PRINTS" id="PR00738">
    <property type="entry name" value="GLHYDRLASE20"/>
</dbReference>
<evidence type="ECO:0000256" key="2">
    <source>
        <dbReference type="ARBA" id="ARBA00006285"/>
    </source>
</evidence>